<dbReference type="InterPro" id="IPR036397">
    <property type="entry name" value="RNaseH_sf"/>
</dbReference>
<dbReference type="Gene3D" id="3.30.420.10">
    <property type="entry name" value="Ribonuclease H-like superfamily/Ribonuclease H"/>
    <property type="match status" value="1"/>
</dbReference>
<dbReference type="EMBL" id="RBTH01000222">
    <property type="protein sequence ID" value="RMT44833.1"/>
    <property type="molecule type" value="Genomic_DNA"/>
</dbReference>
<feature type="region of interest" description="Disordered" evidence="1">
    <location>
        <begin position="1"/>
        <end position="20"/>
    </location>
</feature>
<evidence type="ECO:0000256" key="1">
    <source>
        <dbReference type="SAM" id="MobiDB-lite"/>
    </source>
</evidence>
<dbReference type="SUPFAM" id="SSF53098">
    <property type="entry name" value="Ribonuclease H-like"/>
    <property type="match status" value="1"/>
</dbReference>
<accession>A0A0P9ZLJ2</accession>
<proteinExistence type="predicted"/>
<dbReference type="InterPro" id="IPR012337">
    <property type="entry name" value="RNaseH-like_sf"/>
</dbReference>
<comment type="caution">
    <text evidence="2">The sequence shown here is derived from an EMBL/GenBank/DDBJ whole genome shotgun (WGS) entry which is preliminary data.</text>
</comment>
<protein>
    <submittedName>
        <fullName evidence="2">Putative transposase</fullName>
    </submittedName>
</protein>
<reference evidence="2 3" key="1">
    <citation type="submission" date="2018-08" db="EMBL/GenBank/DDBJ databases">
        <title>Recombination of ecologically and evolutionarily significant loci maintains genetic cohesion in the Pseudomonas syringae species complex.</title>
        <authorList>
            <person name="Dillon M."/>
            <person name="Thakur S."/>
            <person name="Almeida R.N.D."/>
            <person name="Weir B.S."/>
            <person name="Guttman D.S."/>
        </authorList>
    </citation>
    <scope>NUCLEOTIDE SEQUENCE [LARGE SCALE GENOMIC DNA]</scope>
    <source>
        <strain evidence="2 3">ICMP 16926</strain>
    </source>
</reference>
<dbReference type="AlphaFoldDB" id="A0A0P9ZLJ2"/>
<name>A0A0P9ZLJ2_PSESX</name>
<gene>
    <name evidence="2" type="ORF">ALP48_102747</name>
</gene>
<dbReference type="GO" id="GO:0003676">
    <property type="term" value="F:nucleic acid binding"/>
    <property type="evidence" value="ECO:0007669"/>
    <property type="project" value="InterPro"/>
</dbReference>
<organism evidence="2 3">
    <name type="scientific">Pseudomonas syringae pv. solidagae</name>
    <dbReference type="NCBI Taxonomy" id="264458"/>
    <lineage>
        <taxon>Bacteria</taxon>
        <taxon>Pseudomonadati</taxon>
        <taxon>Pseudomonadota</taxon>
        <taxon>Gammaproteobacteria</taxon>
        <taxon>Pseudomonadales</taxon>
        <taxon>Pseudomonadaceae</taxon>
        <taxon>Pseudomonas</taxon>
        <taxon>Pseudomonas syringae</taxon>
    </lineage>
</organism>
<feature type="compositionally biased region" description="Polar residues" evidence="1">
    <location>
        <begin position="8"/>
        <end position="20"/>
    </location>
</feature>
<evidence type="ECO:0000313" key="2">
    <source>
        <dbReference type="EMBL" id="RMT44833.1"/>
    </source>
</evidence>
<sequence>MKLLGIQPVTTPVRSPQNNGMAKSFMKTIKGGCVA</sequence>
<evidence type="ECO:0000313" key="3">
    <source>
        <dbReference type="Proteomes" id="UP000268096"/>
    </source>
</evidence>
<dbReference type="Proteomes" id="UP000268096">
    <property type="component" value="Unassembled WGS sequence"/>
</dbReference>